<reference evidence="2" key="1">
    <citation type="submission" date="2017-09" db="EMBL/GenBank/DDBJ databases">
        <authorList>
            <person name="Feng G."/>
            <person name="Zhu H."/>
        </authorList>
    </citation>
    <scope>NUCLEOTIDE SEQUENCE [LARGE SCALE GENOMIC DNA]</scope>
    <source>
        <strain evidence="2">1PNM-20</strain>
    </source>
</reference>
<name>A0A2A2SC27_9SPHN</name>
<dbReference type="InterPro" id="IPR009959">
    <property type="entry name" value="Cyclase_SnoaL-like"/>
</dbReference>
<evidence type="ECO:0000313" key="2">
    <source>
        <dbReference type="Proteomes" id="UP000218151"/>
    </source>
</evidence>
<evidence type="ECO:0000313" key="1">
    <source>
        <dbReference type="EMBL" id="PAX06773.1"/>
    </source>
</evidence>
<dbReference type="EMBL" id="NSLI01000005">
    <property type="protein sequence ID" value="PAX06773.1"/>
    <property type="molecule type" value="Genomic_DNA"/>
</dbReference>
<dbReference type="Pfam" id="PF07366">
    <property type="entry name" value="SnoaL"/>
    <property type="match status" value="2"/>
</dbReference>
<evidence type="ECO:0008006" key="3">
    <source>
        <dbReference type="Google" id="ProtNLM"/>
    </source>
</evidence>
<dbReference type="PANTHER" id="PTHR38436">
    <property type="entry name" value="POLYKETIDE CYCLASE SNOAL-LIKE DOMAIN"/>
    <property type="match status" value="1"/>
</dbReference>
<dbReference type="Gene3D" id="3.10.450.50">
    <property type="match status" value="2"/>
</dbReference>
<dbReference type="RefSeq" id="WP_095999518.1">
    <property type="nucleotide sequence ID" value="NZ_NSLI01000005.1"/>
</dbReference>
<dbReference type="GO" id="GO:0030638">
    <property type="term" value="P:polyketide metabolic process"/>
    <property type="evidence" value="ECO:0007669"/>
    <property type="project" value="InterPro"/>
</dbReference>
<comment type="caution">
    <text evidence="1">The sequence shown here is derived from an EMBL/GenBank/DDBJ whole genome shotgun (WGS) entry which is preliminary data.</text>
</comment>
<dbReference type="PANTHER" id="PTHR38436:SF1">
    <property type="entry name" value="ESTER CYCLASE"/>
    <property type="match status" value="1"/>
</dbReference>
<dbReference type="SUPFAM" id="SSF54427">
    <property type="entry name" value="NTF2-like"/>
    <property type="match status" value="2"/>
</dbReference>
<dbReference type="InterPro" id="IPR032710">
    <property type="entry name" value="NTF2-like_dom_sf"/>
</dbReference>
<keyword evidence="2" id="KW-1185">Reference proteome</keyword>
<sequence length="303" mass="33483">MSTRRLLNEQIERLWNGGEIELVRRNYRADCVDHMPVPGQQAGLGGMEEVVRAFRTAMPDLRMTLHGTIVNGDRGCDWWTLTGTHTGPLFGREPTGARVEFSGIDMVRTDGERVAELWHVEELLQFEMQLGDLPGGFGAPTEGYAPTDSGPYDPGAGAWTPDPGTLSELERRNLAVAREHIEEIWAKGNEDAARRLYAPDVVDRNPAPGQRAGVDGILDVLGWLREAAPDLRMAIGAYLVEGEWAADRWVMTGTHTGAPLMGLPARGRRFRINGMDVVHIRPDGLIDQVFHVEEFASLRAQIG</sequence>
<dbReference type="AlphaFoldDB" id="A0A2A2SC27"/>
<protein>
    <recommendedName>
        <fullName evidence="3">Ester cyclase</fullName>
    </recommendedName>
</protein>
<dbReference type="OrthoDB" id="9182871at2"/>
<organism evidence="1 2">
    <name type="scientific">Sphingomonas lenta</name>
    <dbReference type="NCBI Taxonomy" id="1141887"/>
    <lineage>
        <taxon>Bacteria</taxon>
        <taxon>Pseudomonadati</taxon>
        <taxon>Pseudomonadota</taxon>
        <taxon>Alphaproteobacteria</taxon>
        <taxon>Sphingomonadales</taxon>
        <taxon>Sphingomonadaceae</taxon>
        <taxon>Sphingomonas</taxon>
    </lineage>
</organism>
<accession>A0A2A2SC27</accession>
<gene>
    <name evidence="1" type="ORF">CKY28_16775</name>
</gene>
<proteinExistence type="predicted"/>
<dbReference type="Proteomes" id="UP000218151">
    <property type="component" value="Unassembled WGS sequence"/>
</dbReference>